<comment type="subcellular location">
    <subcellularLocation>
        <location evidence="1">Cell outer membrane</location>
    </subcellularLocation>
</comment>
<dbReference type="KEGG" id="psty:BFS30_16890"/>
<sequence length="503" mass="56259">MKTRYISAVMIALFSVTACTKLDEKLNGQINDQGVGSGNVAAVLNSAYNSMRAPYQGPYGWWALQEFPSDEAIVPTRGGDWDDNGAWRALHLHRWQPDHTRIHSVYRDLNSVSYVATSVLQFNPTPRQAAEARFLRAFAQFSILDGWNQVPYRDPGEDVTQPSRVRKGPEALTYLITELNEILPSLPTDTNTIATKDAAKMLLMKCYLNKGAFLNRAAPTFDPADMAKVIALADEIITGGKYTLTPKYFDNFAPKNDLLSKENIFTGKNSGGIDAGGLNAMWVAPLHYNQNPSGNNGFCTLSDFYNKFEASDSRRGGAYAGVTDVSGIRVGFLVGQQVNKDGVLIKNRLGENLIFTPEVNIIERDQKRLENAGIRVIKYPIDYPNIGSRIPDNDWVYYRYSDVLLMKAEALLRTGQASLALPLVNLVRTTRGASSWGAVTLDQLLDERGREFFWEGVRRQDLIRFGKFLTPWQEKPSDDPKYLIFPIPSNQMANPNYTQNPGY</sequence>
<feature type="signal peptide" evidence="6">
    <location>
        <begin position="1"/>
        <end position="20"/>
    </location>
</feature>
<gene>
    <name evidence="8" type="ORF">BFS30_16890</name>
</gene>
<dbReference type="GO" id="GO:0009279">
    <property type="term" value="C:cell outer membrane"/>
    <property type="evidence" value="ECO:0007669"/>
    <property type="project" value="UniProtKB-SubCell"/>
</dbReference>
<accession>A0A1D7QJA4</accession>
<evidence type="ECO:0000313" key="8">
    <source>
        <dbReference type="EMBL" id="AOM78703.1"/>
    </source>
</evidence>
<dbReference type="OrthoDB" id="9783641at2"/>
<dbReference type="SUPFAM" id="SSF48452">
    <property type="entry name" value="TPR-like"/>
    <property type="match status" value="1"/>
</dbReference>
<dbReference type="RefSeq" id="WP_069380367.1">
    <property type="nucleotide sequence ID" value="NZ_CP017141.1"/>
</dbReference>
<evidence type="ECO:0000256" key="4">
    <source>
        <dbReference type="ARBA" id="ARBA00023136"/>
    </source>
</evidence>
<evidence type="ECO:0000256" key="1">
    <source>
        <dbReference type="ARBA" id="ARBA00004442"/>
    </source>
</evidence>
<organism evidence="8 9">
    <name type="scientific">Pedobacter steynii</name>
    <dbReference type="NCBI Taxonomy" id="430522"/>
    <lineage>
        <taxon>Bacteria</taxon>
        <taxon>Pseudomonadati</taxon>
        <taxon>Bacteroidota</taxon>
        <taxon>Sphingobacteriia</taxon>
        <taxon>Sphingobacteriales</taxon>
        <taxon>Sphingobacteriaceae</taxon>
        <taxon>Pedobacter</taxon>
    </lineage>
</organism>
<keyword evidence="5" id="KW-0998">Cell outer membrane</keyword>
<reference evidence="8 9" key="1">
    <citation type="submission" date="2016-08" db="EMBL/GenBank/DDBJ databases">
        <authorList>
            <person name="Seilhamer J.J."/>
        </authorList>
    </citation>
    <scope>NUCLEOTIDE SEQUENCE [LARGE SCALE GENOMIC DNA]</scope>
    <source>
        <strain evidence="8 9">DX4</strain>
    </source>
</reference>
<feature type="domain" description="RagB/SusD" evidence="7">
    <location>
        <begin position="376"/>
        <end position="503"/>
    </location>
</feature>
<dbReference type="PROSITE" id="PS51257">
    <property type="entry name" value="PROKAR_LIPOPROTEIN"/>
    <property type="match status" value="1"/>
</dbReference>
<comment type="similarity">
    <text evidence="2">Belongs to the SusD family.</text>
</comment>
<dbReference type="InterPro" id="IPR011990">
    <property type="entry name" value="TPR-like_helical_dom_sf"/>
</dbReference>
<evidence type="ECO:0000256" key="2">
    <source>
        <dbReference type="ARBA" id="ARBA00006275"/>
    </source>
</evidence>
<evidence type="ECO:0000313" key="9">
    <source>
        <dbReference type="Proteomes" id="UP000094313"/>
    </source>
</evidence>
<evidence type="ECO:0000256" key="5">
    <source>
        <dbReference type="ARBA" id="ARBA00023237"/>
    </source>
</evidence>
<keyword evidence="3 6" id="KW-0732">Signal</keyword>
<proteinExistence type="inferred from homology"/>
<dbReference type="Pfam" id="PF07980">
    <property type="entry name" value="SusD_RagB"/>
    <property type="match status" value="1"/>
</dbReference>
<feature type="chain" id="PRO_5009098725" evidence="6">
    <location>
        <begin position="21"/>
        <end position="503"/>
    </location>
</feature>
<dbReference type="EMBL" id="CP017141">
    <property type="protein sequence ID" value="AOM78703.1"/>
    <property type="molecule type" value="Genomic_DNA"/>
</dbReference>
<dbReference type="Gene3D" id="1.25.40.390">
    <property type="match status" value="1"/>
</dbReference>
<keyword evidence="9" id="KW-1185">Reference proteome</keyword>
<dbReference type="AlphaFoldDB" id="A0A1D7QJA4"/>
<protein>
    <submittedName>
        <fullName evidence="8">Carbohydrate-binding protein SusD</fullName>
    </submittedName>
</protein>
<evidence type="ECO:0000259" key="7">
    <source>
        <dbReference type="Pfam" id="PF07980"/>
    </source>
</evidence>
<name>A0A1D7QJA4_9SPHI</name>
<evidence type="ECO:0000256" key="6">
    <source>
        <dbReference type="SAM" id="SignalP"/>
    </source>
</evidence>
<keyword evidence="4" id="KW-0472">Membrane</keyword>
<dbReference type="Proteomes" id="UP000094313">
    <property type="component" value="Chromosome"/>
</dbReference>
<evidence type="ECO:0000256" key="3">
    <source>
        <dbReference type="ARBA" id="ARBA00022729"/>
    </source>
</evidence>
<dbReference type="InterPro" id="IPR012944">
    <property type="entry name" value="SusD_RagB_dom"/>
</dbReference>